<comment type="caution">
    <text evidence="2">The sequence shown here is derived from an EMBL/GenBank/DDBJ whole genome shotgun (WGS) entry which is preliminary data.</text>
</comment>
<sequence>MGILKDHAGFADKIHGEVAALPAPLASHMDASNVALTGSITTGRESMKLAANNLKSVTLETSRKLPLSPQVSKFPYERVLSYIEKGKQKVATVKLGGKPY</sequence>
<dbReference type="Proteomes" id="UP000775872">
    <property type="component" value="Unassembled WGS sequence"/>
</dbReference>
<reference evidence="2" key="1">
    <citation type="submission" date="2021-10" db="EMBL/GenBank/DDBJ databases">
        <authorList>
            <person name="Piombo E."/>
        </authorList>
    </citation>
    <scope>NUCLEOTIDE SEQUENCE</scope>
</reference>
<dbReference type="SUPFAM" id="SSF53720">
    <property type="entry name" value="ALDH-like"/>
    <property type="match status" value="1"/>
</dbReference>
<accession>A0A9N9Z7V5</accession>
<dbReference type="Pfam" id="PF00171">
    <property type="entry name" value="Aldedh"/>
    <property type="match status" value="1"/>
</dbReference>
<keyword evidence="3" id="KW-1185">Reference proteome</keyword>
<evidence type="ECO:0000259" key="1">
    <source>
        <dbReference type="Pfam" id="PF00171"/>
    </source>
</evidence>
<dbReference type="Gene3D" id="3.40.605.10">
    <property type="entry name" value="Aldehyde Dehydrogenase, Chain A, domain 1"/>
    <property type="match status" value="1"/>
</dbReference>
<dbReference type="AlphaFoldDB" id="A0A9N9Z7V5"/>
<dbReference type="InterPro" id="IPR016162">
    <property type="entry name" value="Ald_DH_N"/>
</dbReference>
<dbReference type="InterPro" id="IPR016161">
    <property type="entry name" value="Ald_DH/histidinol_DH"/>
</dbReference>
<name>A0A9N9Z7V5_9HYPO</name>
<evidence type="ECO:0000313" key="3">
    <source>
        <dbReference type="Proteomes" id="UP000775872"/>
    </source>
</evidence>
<feature type="domain" description="Aldehyde dehydrogenase" evidence="1">
    <location>
        <begin position="14"/>
        <end position="63"/>
    </location>
</feature>
<dbReference type="GO" id="GO:0016491">
    <property type="term" value="F:oxidoreductase activity"/>
    <property type="evidence" value="ECO:0007669"/>
    <property type="project" value="InterPro"/>
</dbReference>
<organism evidence="2 3">
    <name type="scientific">Clonostachys solani</name>
    <dbReference type="NCBI Taxonomy" id="160281"/>
    <lineage>
        <taxon>Eukaryota</taxon>
        <taxon>Fungi</taxon>
        <taxon>Dikarya</taxon>
        <taxon>Ascomycota</taxon>
        <taxon>Pezizomycotina</taxon>
        <taxon>Sordariomycetes</taxon>
        <taxon>Hypocreomycetidae</taxon>
        <taxon>Hypocreales</taxon>
        <taxon>Bionectriaceae</taxon>
        <taxon>Clonostachys</taxon>
    </lineage>
</organism>
<evidence type="ECO:0000313" key="2">
    <source>
        <dbReference type="EMBL" id="CAH0050518.1"/>
    </source>
</evidence>
<proteinExistence type="predicted"/>
<gene>
    <name evidence="2" type="ORF">CSOL1703_00002491</name>
</gene>
<protein>
    <recommendedName>
        <fullName evidence="1">Aldehyde dehydrogenase domain-containing protein</fullName>
    </recommendedName>
</protein>
<dbReference type="EMBL" id="CABFOC020000035">
    <property type="protein sequence ID" value="CAH0050518.1"/>
    <property type="molecule type" value="Genomic_DNA"/>
</dbReference>
<dbReference type="InterPro" id="IPR015590">
    <property type="entry name" value="Aldehyde_DH_dom"/>
</dbReference>